<sequence>MTVNHTAEVSGRGQLERLIEVSTWDRAEILIVPHPTWNHPGLDGGFRMLRLPGVRTILYLETTAEGSVIVAPALIEEHASLLGDLRALALPPDPSRALIDEVRGECT</sequence>
<comment type="caution">
    <text evidence="2">The sequence shown here is derived from an EMBL/GenBank/DDBJ whole genome shotgun (WGS) entry which is preliminary data.</text>
</comment>
<reference evidence="2 3" key="1">
    <citation type="submission" date="2018-04" db="EMBL/GenBank/DDBJ databases">
        <title>Novel actinobacteria from marine sediment.</title>
        <authorList>
            <person name="Ng Z.Y."/>
            <person name="Tan G.Y.A."/>
        </authorList>
    </citation>
    <scope>NUCLEOTIDE SEQUENCE [LARGE SCALE GENOMIC DNA]</scope>
    <source>
        <strain evidence="2 3">TPS81</strain>
    </source>
</reference>
<dbReference type="AlphaFoldDB" id="A0A368T5U5"/>
<dbReference type="InterPro" id="IPR043917">
    <property type="entry name" value="DUF5753"/>
</dbReference>
<keyword evidence="3" id="KW-1185">Reference proteome</keyword>
<proteinExistence type="predicted"/>
<name>A0A368T5U5_9ACTN</name>
<protein>
    <submittedName>
        <fullName evidence="2">DNA-binding protein</fullName>
    </submittedName>
</protein>
<dbReference type="Proteomes" id="UP000253318">
    <property type="component" value="Unassembled WGS sequence"/>
</dbReference>
<dbReference type="EMBL" id="QEIN01000082">
    <property type="protein sequence ID" value="RCV58786.1"/>
    <property type="molecule type" value="Genomic_DNA"/>
</dbReference>
<evidence type="ECO:0000313" key="3">
    <source>
        <dbReference type="Proteomes" id="UP000253318"/>
    </source>
</evidence>
<evidence type="ECO:0000313" key="2">
    <source>
        <dbReference type="EMBL" id="RCV58786.1"/>
    </source>
</evidence>
<dbReference type="GO" id="GO:0003677">
    <property type="term" value="F:DNA binding"/>
    <property type="evidence" value="ECO:0007669"/>
    <property type="project" value="UniProtKB-KW"/>
</dbReference>
<keyword evidence="2" id="KW-0238">DNA-binding</keyword>
<accession>A0A368T5U5</accession>
<feature type="domain" description="DUF5753" evidence="1">
    <location>
        <begin position="12"/>
        <end position="101"/>
    </location>
</feature>
<organism evidence="2 3">
    <name type="scientific">Marinitenerispora sediminis</name>
    <dbReference type="NCBI Taxonomy" id="1931232"/>
    <lineage>
        <taxon>Bacteria</taxon>
        <taxon>Bacillati</taxon>
        <taxon>Actinomycetota</taxon>
        <taxon>Actinomycetes</taxon>
        <taxon>Streptosporangiales</taxon>
        <taxon>Nocardiopsidaceae</taxon>
        <taxon>Marinitenerispora</taxon>
    </lineage>
</organism>
<dbReference type="Pfam" id="PF19054">
    <property type="entry name" value="DUF5753"/>
    <property type="match status" value="1"/>
</dbReference>
<evidence type="ECO:0000259" key="1">
    <source>
        <dbReference type="Pfam" id="PF19054"/>
    </source>
</evidence>
<gene>
    <name evidence="2" type="ORF">DEF24_12175</name>
</gene>